<proteinExistence type="predicted"/>
<gene>
    <name evidence="1" type="ordered locus">Os08g0441300</name>
</gene>
<accession>C7J656</accession>
<dbReference type="AlphaFoldDB" id="C7J656"/>
<dbReference type="Proteomes" id="UP000000763">
    <property type="component" value="Chromosome 8"/>
</dbReference>
<dbReference type="KEGG" id="dosa:Os08g0441300"/>
<reference evidence="2" key="2">
    <citation type="journal article" date="2008" name="Nucleic Acids Res.">
        <title>The rice annotation project database (RAP-DB): 2008 update.</title>
        <authorList>
            <consortium name="The rice annotation project (RAP)"/>
        </authorList>
    </citation>
    <scope>GENOME REANNOTATION</scope>
    <source>
        <strain evidence="2">cv. Nipponbare</strain>
    </source>
</reference>
<dbReference type="EMBL" id="AP008214">
    <property type="protein sequence ID" value="BAH94327.1"/>
    <property type="molecule type" value="Genomic_DNA"/>
</dbReference>
<sequence>MVEISQSFNHSFTLHTPRDQKIKGDPDSCFMHSEFSVVSTCPSPDLISNTCQIVCCWGIWIAEIERDTSIHTWRSISVLLQSVISMLTTSTWRSVSVLRQSVSRLT</sequence>
<protein>
    <submittedName>
        <fullName evidence="1">Os08g0441300 protein</fullName>
    </submittedName>
</protein>
<reference evidence="1 2" key="1">
    <citation type="journal article" date="2005" name="Nature">
        <title>The map-based sequence of the rice genome.</title>
        <authorList>
            <consortium name="International rice genome sequencing project (IRGSP)"/>
            <person name="Matsumoto T."/>
            <person name="Wu J."/>
            <person name="Kanamori H."/>
            <person name="Katayose Y."/>
            <person name="Fujisawa M."/>
            <person name="Namiki N."/>
            <person name="Mizuno H."/>
            <person name="Yamamoto K."/>
            <person name="Antonio B.A."/>
            <person name="Baba T."/>
            <person name="Sakata K."/>
            <person name="Nagamura Y."/>
            <person name="Aoki H."/>
            <person name="Arikawa K."/>
            <person name="Arita K."/>
            <person name="Bito T."/>
            <person name="Chiden Y."/>
            <person name="Fujitsuka N."/>
            <person name="Fukunaka R."/>
            <person name="Hamada M."/>
            <person name="Harada C."/>
            <person name="Hayashi A."/>
            <person name="Hijishita S."/>
            <person name="Honda M."/>
            <person name="Hosokawa S."/>
            <person name="Ichikawa Y."/>
            <person name="Idonuma A."/>
            <person name="Iijima M."/>
            <person name="Ikeda M."/>
            <person name="Ikeno M."/>
            <person name="Ito K."/>
            <person name="Ito S."/>
            <person name="Ito T."/>
            <person name="Ito Y."/>
            <person name="Ito Y."/>
            <person name="Iwabuchi A."/>
            <person name="Kamiya K."/>
            <person name="Karasawa W."/>
            <person name="Kurita K."/>
            <person name="Katagiri S."/>
            <person name="Kikuta A."/>
            <person name="Kobayashi H."/>
            <person name="Kobayashi N."/>
            <person name="Machita K."/>
            <person name="Maehara T."/>
            <person name="Masukawa M."/>
            <person name="Mizubayashi T."/>
            <person name="Mukai Y."/>
            <person name="Nagasaki H."/>
            <person name="Nagata Y."/>
            <person name="Naito S."/>
            <person name="Nakashima M."/>
            <person name="Nakama Y."/>
            <person name="Nakamichi Y."/>
            <person name="Nakamura M."/>
            <person name="Meguro A."/>
            <person name="Negishi M."/>
            <person name="Ohta I."/>
            <person name="Ohta T."/>
            <person name="Okamoto M."/>
            <person name="Ono N."/>
            <person name="Saji S."/>
            <person name="Sakaguchi M."/>
            <person name="Sakai K."/>
            <person name="Shibata M."/>
            <person name="Shimokawa T."/>
            <person name="Song J."/>
            <person name="Takazaki Y."/>
            <person name="Terasawa K."/>
            <person name="Tsugane M."/>
            <person name="Tsuji K."/>
            <person name="Ueda S."/>
            <person name="Waki K."/>
            <person name="Yamagata H."/>
            <person name="Yamamoto M."/>
            <person name="Yamamoto S."/>
            <person name="Yamane H."/>
            <person name="Yoshiki S."/>
            <person name="Yoshihara R."/>
            <person name="Yukawa K."/>
            <person name="Zhong H."/>
            <person name="Yano M."/>
            <person name="Yuan Q."/>
            <person name="Ouyang S."/>
            <person name="Liu J."/>
            <person name="Jones K.M."/>
            <person name="Gansberger K."/>
            <person name="Moffat K."/>
            <person name="Hill J."/>
            <person name="Bera J."/>
            <person name="Fadrosh D."/>
            <person name="Jin S."/>
            <person name="Johri S."/>
            <person name="Kim M."/>
            <person name="Overton L."/>
            <person name="Reardon M."/>
            <person name="Tsitrin T."/>
            <person name="Vuong H."/>
            <person name="Weaver B."/>
            <person name="Ciecko A."/>
            <person name="Tallon L."/>
            <person name="Jackson J."/>
            <person name="Pai G."/>
            <person name="Aken S.V."/>
            <person name="Utterback T."/>
            <person name="Reidmuller S."/>
            <person name="Feldblyum T."/>
            <person name="Hsiao J."/>
            <person name="Zismann V."/>
            <person name="Iobst S."/>
            <person name="de Vazeille A.R."/>
            <person name="Buell C.R."/>
            <person name="Ying K."/>
            <person name="Li Y."/>
            <person name="Lu T."/>
            <person name="Huang Y."/>
            <person name="Zhao Q."/>
            <person name="Feng Q."/>
            <person name="Zhang L."/>
            <person name="Zhu J."/>
            <person name="Weng Q."/>
            <person name="Mu J."/>
            <person name="Lu Y."/>
            <person name="Fan D."/>
            <person name="Liu Y."/>
            <person name="Guan J."/>
            <person name="Zhang Y."/>
            <person name="Yu S."/>
            <person name="Liu X."/>
            <person name="Zhang Y."/>
            <person name="Hong G."/>
            <person name="Han B."/>
            <person name="Choisne N."/>
            <person name="Demange N."/>
            <person name="Orjeda G."/>
            <person name="Samain S."/>
            <person name="Cattolico L."/>
            <person name="Pelletier E."/>
            <person name="Couloux A."/>
            <person name="Segurens B."/>
            <person name="Wincker P."/>
            <person name="D'Hont A."/>
            <person name="Scarpelli C."/>
            <person name="Weissenbach J."/>
            <person name="Salanoubat M."/>
            <person name="Quetier F."/>
            <person name="Yu Y."/>
            <person name="Kim H.R."/>
            <person name="Rambo T."/>
            <person name="Currie J."/>
            <person name="Collura K."/>
            <person name="Luo M."/>
            <person name="Yang T."/>
            <person name="Ammiraju J.S.S."/>
            <person name="Engler F."/>
            <person name="Soderlund C."/>
            <person name="Wing R.A."/>
            <person name="Palmer L.E."/>
            <person name="de la Bastide M."/>
            <person name="Spiegel L."/>
            <person name="Nascimento L."/>
            <person name="Zutavern T."/>
            <person name="O'Shaughnessy A."/>
            <person name="Dike S."/>
            <person name="Dedhia N."/>
            <person name="Preston R."/>
            <person name="Balija V."/>
            <person name="McCombie W.R."/>
            <person name="Chow T."/>
            <person name="Chen H."/>
            <person name="Chung M."/>
            <person name="Chen C."/>
            <person name="Shaw J."/>
            <person name="Wu H."/>
            <person name="Hsiao K."/>
            <person name="Chao Y."/>
            <person name="Chu M."/>
            <person name="Cheng C."/>
            <person name="Hour A."/>
            <person name="Lee P."/>
            <person name="Lin S."/>
            <person name="Lin Y."/>
            <person name="Liou J."/>
            <person name="Liu S."/>
            <person name="Hsing Y."/>
            <person name="Raghuvanshi S."/>
            <person name="Mohanty A."/>
            <person name="Bharti A.K."/>
            <person name="Gaur A."/>
            <person name="Gupta V."/>
            <person name="Kumar D."/>
            <person name="Ravi V."/>
            <person name="Vij S."/>
            <person name="Kapur A."/>
            <person name="Khurana P."/>
            <person name="Khurana P."/>
            <person name="Khurana J.P."/>
            <person name="Tyagi A.K."/>
            <person name="Gaikwad K."/>
            <person name="Singh A."/>
            <person name="Dalal V."/>
            <person name="Srivastava S."/>
            <person name="Dixit A."/>
            <person name="Pal A.K."/>
            <person name="Ghazi I.A."/>
            <person name="Yadav M."/>
            <person name="Pandit A."/>
            <person name="Bhargava A."/>
            <person name="Sureshbabu K."/>
            <person name="Batra K."/>
            <person name="Sharma T.R."/>
            <person name="Mohapatra T."/>
            <person name="Singh N.K."/>
            <person name="Messing J."/>
            <person name="Nelson A.B."/>
            <person name="Fuks G."/>
            <person name="Kavchok S."/>
            <person name="Keizer G."/>
            <person name="Linton E."/>
            <person name="Llaca V."/>
            <person name="Song R."/>
            <person name="Tanyolac B."/>
            <person name="Young S."/>
            <person name="Ho-Il K."/>
            <person name="Hahn J.H."/>
            <person name="Sangsakoo G."/>
            <person name="Vanavichit A."/>
            <person name="de Mattos Luiz.A.T."/>
            <person name="Zimmer P.D."/>
            <person name="Malone G."/>
            <person name="Dellagostin O."/>
            <person name="de Oliveira A.C."/>
            <person name="Bevan M."/>
            <person name="Bancroft I."/>
            <person name="Minx P."/>
            <person name="Cordum H."/>
            <person name="Wilson R."/>
            <person name="Cheng Z."/>
            <person name="Jin W."/>
            <person name="Jiang J."/>
            <person name="Leong S.A."/>
            <person name="Iwama H."/>
            <person name="Gojobori T."/>
            <person name="Itoh T."/>
            <person name="Niimura Y."/>
            <person name="Fujii Y."/>
            <person name="Habara T."/>
            <person name="Sakai H."/>
            <person name="Sato Y."/>
            <person name="Wilson G."/>
            <person name="Kumar K."/>
            <person name="McCouch S."/>
            <person name="Juretic N."/>
            <person name="Hoen D."/>
            <person name="Wright S."/>
            <person name="Bruskiewich R."/>
            <person name="Bureau T."/>
            <person name="Miyao A."/>
            <person name="Hirochika H."/>
            <person name="Nishikawa T."/>
            <person name="Kadowaki K."/>
            <person name="Sugiura M."/>
            <person name="Burr B."/>
            <person name="Sasaki T."/>
        </authorList>
    </citation>
    <scope>NUCLEOTIDE SEQUENCE [LARGE SCALE GENOMIC DNA]</scope>
    <source>
        <strain evidence="2">cv. Nipponbare</strain>
    </source>
</reference>
<evidence type="ECO:0000313" key="1">
    <source>
        <dbReference type="EMBL" id="BAH94327.1"/>
    </source>
</evidence>
<name>C7J656_ORYSJ</name>
<evidence type="ECO:0000313" key="2">
    <source>
        <dbReference type="Proteomes" id="UP000000763"/>
    </source>
</evidence>
<organism evidence="1 2">
    <name type="scientific">Oryza sativa subsp. japonica</name>
    <name type="common">Rice</name>
    <dbReference type="NCBI Taxonomy" id="39947"/>
    <lineage>
        <taxon>Eukaryota</taxon>
        <taxon>Viridiplantae</taxon>
        <taxon>Streptophyta</taxon>
        <taxon>Embryophyta</taxon>
        <taxon>Tracheophyta</taxon>
        <taxon>Spermatophyta</taxon>
        <taxon>Magnoliopsida</taxon>
        <taxon>Liliopsida</taxon>
        <taxon>Poales</taxon>
        <taxon>Poaceae</taxon>
        <taxon>BOP clade</taxon>
        <taxon>Oryzoideae</taxon>
        <taxon>Oryzeae</taxon>
        <taxon>Oryzinae</taxon>
        <taxon>Oryza</taxon>
        <taxon>Oryza sativa</taxon>
    </lineage>
</organism>